<dbReference type="Pfam" id="PF00586">
    <property type="entry name" value="AIRS"/>
    <property type="match status" value="1"/>
</dbReference>
<dbReference type="InterPro" id="IPR016188">
    <property type="entry name" value="PurM-like_N"/>
</dbReference>
<dbReference type="PANTHER" id="PTHR30270:SF0">
    <property type="entry name" value="THIAMINE-MONOPHOSPHATE KINASE"/>
    <property type="match status" value="1"/>
</dbReference>
<dbReference type="Gene3D" id="3.90.650.10">
    <property type="entry name" value="PurM-like C-terminal domain"/>
    <property type="match status" value="1"/>
</dbReference>
<dbReference type="InterPro" id="IPR006283">
    <property type="entry name" value="ThiL-like"/>
</dbReference>
<name>A0A6J6DBV0_9ZZZZ</name>
<dbReference type="InterPro" id="IPR036921">
    <property type="entry name" value="PurM-like_N_sf"/>
</dbReference>
<evidence type="ECO:0000259" key="1">
    <source>
        <dbReference type="Pfam" id="PF00586"/>
    </source>
</evidence>
<dbReference type="PANTHER" id="PTHR30270">
    <property type="entry name" value="THIAMINE-MONOPHOSPHATE KINASE"/>
    <property type="match status" value="1"/>
</dbReference>
<dbReference type="CDD" id="cd02194">
    <property type="entry name" value="ThiL"/>
    <property type="match status" value="1"/>
</dbReference>
<gene>
    <name evidence="2" type="ORF">UFOPK1650_00081</name>
</gene>
<dbReference type="SUPFAM" id="SSF56042">
    <property type="entry name" value="PurM C-terminal domain-like"/>
    <property type="match status" value="1"/>
</dbReference>
<feature type="domain" description="PurM-like N-terminal" evidence="1">
    <location>
        <begin position="30"/>
        <end position="139"/>
    </location>
</feature>
<organism evidence="2">
    <name type="scientific">freshwater metagenome</name>
    <dbReference type="NCBI Taxonomy" id="449393"/>
    <lineage>
        <taxon>unclassified sequences</taxon>
        <taxon>metagenomes</taxon>
        <taxon>ecological metagenomes</taxon>
    </lineage>
</organism>
<dbReference type="PIRSF" id="PIRSF005303">
    <property type="entry name" value="Thiam_monoph_kin"/>
    <property type="match status" value="1"/>
</dbReference>
<reference evidence="2" key="1">
    <citation type="submission" date="2020-05" db="EMBL/GenBank/DDBJ databases">
        <authorList>
            <person name="Chiriac C."/>
            <person name="Salcher M."/>
            <person name="Ghai R."/>
            <person name="Kavagutti S V."/>
        </authorList>
    </citation>
    <scope>NUCLEOTIDE SEQUENCE</scope>
</reference>
<dbReference type="SUPFAM" id="SSF55326">
    <property type="entry name" value="PurM N-terminal domain-like"/>
    <property type="match status" value="1"/>
</dbReference>
<evidence type="ECO:0000313" key="2">
    <source>
        <dbReference type="EMBL" id="CAB4559743.1"/>
    </source>
</evidence>
<protein>
    <submittedName>
        <fullName evidence="2">Unannotated protein</fullName>
    </submittedName>
</protein>
<dbReference type="EMBL" id="CAEZTJ010000004">
    <property type="protein sequence ID" value="CAB4559743.1"/>
    <property type="molecule type" value="Genomic_DNA"/>
</dbReference>
<dbReference type="GO" id="GO:0009030">
    <property type="term" value="F:thiamine-phosphate kinase activity"/>
    <property type="evidence" value="ECO:0007669"/>
    <property type="project" value="InterPro"/>
</dbReference>
<accession>A0A6J6DBV0</accession>
<dbReference type="AlphaFoldDB" id="A0A6J6DBV0"/>
<dbReference type="HAMAP" id="MF_02128">
    <property type="entry name" value="TMP_kinase"/>
    <property type="match status" value="1"/>
</dbReference>
<sequence length="310" mass="32772">MDELAIIERLKEIFARAGRDSDSHLKVGIGDDAAFFTPRATGVAVATDLLTEGVHFNRQWSDLYAIGRKATAANLADIFAMGVPPGYLLVAVAFDPADRESIFELAQGIADECALIGARVIGGDLSRAESLTVSMTAIGEGDAVVTRSGAQVGDSLYLAALPGRSLLGLEQLRRDLVLDSESIAFHRSPKVEYRSFLDAAESATSLCDISDGILIDAASLARSSSLSIDLESEALRAHPAFAAIADVALALEMDPLQTVLTSGEEHGPLFTAPASWKGSKAWRIGTVKARAGSLLTLDGVAIEERGFSHF</sequence>
<dbReference type="NCBIfam" id="TIGR01379">
    <property type="entry name" value="thiL"/>
    <property type="match status" value="1"/>
</dbReference>
<dbReference type="Gene3D" id="3.30.1330.10">
    <property type="entry name" value="PurM-like, N-terminal domain"/>
    <property type="match status" value="1"/>
</dbReference>
<dbReference type="InterPro" id="IPR036676">
    <property type="entry name" value="PurM-like_C_sf"/>
</dbReference>
<dbReference type="GO" id="GO:0009228">
    <property type="term" value="P:thiamine biosynthetic process"/>
    <property type="evidence" value="ECO:0007669"/>
    <property type="project" value="InterPro"/>
</dbReference>
<proteinExistence type="inferred from homology"/>